<dbReference type="PANTHER" id="PTHR11562">
    <property type="entry name" value="CATION EFFLUX PROTEIN/ ZINC TRANSPORTER"/>
    <property type="match status" value="1"/>
</dbReference>
<dbReference type="GO" id="GO:0005385">
    <property type="term" value="F:zinc ion transmembrane transporter activity"/>
    <property type="evidence" value="ECO:0007669"/>
    <property type="project" value="TreeGrafter"/>
</dbReference>
<proteinExistence type="inferred from homology"/>
<dbReference type="InterPro" id="IPR027470">
    <property type="entry name" value="Cation_efflux_CTD"/>
</dbReference>
<evidence type="ECO:0000259" key="9">
    <source>
        <dbReference type="Pfam" id="PF01545"/>
    </source>
</evidence>
<feature type="domain" description="Cation efflux protein cytoplasmic" evidence="10">
    <location>
        <begin position="221"/>
        <end position="298"/>
    </location>
</feature>
<feature type="transmembrane region" description="Helical" evidence="8">
    <location>
        <begin position="21"/>
        <end position="46"/>
    </location>
</feature>
<evidence type="ECO:0000256" key="5">
    <source>
        <dbReference type="ARBA" id="ARBA00022989"/>
    </source>
</evidence>
<evidence type="ECO:0000313" key="11">
    <source>
        <dbReference type="EMBL" id="MBB5842525.1"/>
    </source>
</evidence>
<feature type="transmembrane region" description="Helical" evidence="8">
    <location>
        <begin position="190"/>
        <end position="208"/>
    </location>
</feature>
<dbReference type="GO" id="GO:0005886">
    <property type="term" value="C:plasma membrane"/>
    <property type="evidence" value="ECO:0007669"/>
    <property type="project" value="TreeGrafter"/>
</dbReference>
<dbReference type="Gene3D" id="1.20.1510.10">
    <property type="entry name" value="Cation efflux protein transmembrane domain"/>
    <property type="match status" value="1"/>
</dbReference>
<dbReference type="InterPro" id="IPR036837">
    <property type="entry name" value="Cation_efflux_CTD_sf"/>
</dbReference>
<feature type="transmembrane region" description="Helical" evidence="8">
    <location>
        <begin position="127"/>
        <end position="148"/>
    </location>
</feature>
<keyword evidence="5 8" id="KW-1133">Transmembrane helix</keyword>
<dbReference type="InterPro" id="IPR027469">
    <property type="entry name" value="Cation_efflux_TMD_sf"/>
</dbReference>
<keyword evidence="3" id="KW-0813">Transport</keyword>
<keyword evidence="6" id="KW-0406">Ion transport</keyword>
<feature type="transmembrane region" description="Helical" evidence="8">
    <location>
        <begin position="58"/>
        <end position="76"/>
    </location>
</feature>
<sequence length="310" mass="32238">MSKNEGHNHDHAAGITNRARLVVAIAIVGVFLVVEVVGAVLSGSLALLADSGHMLSDLLGLVVALVALSIAARPATDRQTFGYQRAEVFGALLNGVLLAGVAIFVAVEGIGRLFRPESAEVLSAPMLVIAVVGLAANVASLLVLRGGVEKGGSIGMRGAYLEVLGDLFGSVATIIAAVVIITTGLVQADAVASLVIAALIVPRAFSLLRDVFHVLSESVPTHMNIEEIRQHLLGTPGVVDVHDVHVWAITSGAPVFSAHIVVSKELFEAGGVGALLDELSGCLTGHFDVEHSTFQIEPTEHAAHEDQLHR</sequence>
<dbReference type="NCBIfam" id="TIGR01297">
    <property type="entry name" value="CDF"/>
    <property type="match status" value="1"/>
</dbReference>
<evidence type="ECO:0000256" key="3">
    <source>
        <dbReference type="ARBA" id="ARBA00022448"/>
    </source>
</evidence>
<evidence type="ECO:0000256" key="4">
    <source>
        <dbReference type="ARBA" id="ARBA00022692"/>
    </source>
</evidence>
<evidence type="ECO:0000313" key="12">
    <source>
        <dbReference type="Proteomes" id="UP000536685"/>
    </source>
</evidence>
<dbReference type="InterPro" id="IPR058533">
    <property type="entry name" value="Cation_efflux_TM"/>
</dbReference>
<dbReference type="InterPro" id="IPR050681">
    <property type="entry name" value="CDF/SLC30A"/>
</dbReference>
<dbReference type="SUPFAM" id="SSF161111">
    <property type="entry name" value="Cation efflux protein transmembrane domain-like"/>
    <property type="match status" value="1"/>
</dbReference>
<dbReference type="Pfam" id="PF16916">
    <property type="entry name" value="ZT_dimer"/>
    <property type="match status" value="1"/>
</dbReference>
<organism evidence="11 12">
    <name type="scientific">Conyzicola lurida</name>
    <dbReference type="NCBI Taxonomy" id="1172621"/>
    <lineage>
        <taxon>Bacteria</taxon>
        <taxon>Bacillati</taxon>
        <taxon>Actinomycetota</taxon>
        <taxon>Actinomycetes</taxon>
        <taxon>Micrococcales</taxon>
        <taxon>Microbacteriaceae</taxon>
        <taxon>Conyzicola</taxon>
    </lineage>
</organism>
<accession>A0A841AM04</accession>
<name>A0A841AM04_9MICO</name>
<keyword evidence="7 8" id="KW-0472">Membrane</keyword>
<protein>
    <submittedName>
        <fullName evidence="11">Cobalt-zinc-cadmium efflux system protein</fullName>
    </submittedName>
</protein>
<feature type="domain" description="Cation efflux protein transmembrane" evidence="9">
    <location>
        <begin position="21"/>
        <end position="215"/>
    </location>
</feature>
<evidence type="ECO:0000259" key="10">
    <source>
        <dbReference type="Pfam" id="PF16916"/>
    </source>
</evidence>
<dbReference type="AlphaFoldDB" id="A0A841AM04"/>
<evidence type="ECO:0000256" key="2">
    <source>
        <dbReference type="ARBA" id="ARBA00008873"/>
    </source>
</evidence>
<evidence type="ECO:0000256" key="7">
    <source>
        <dbReference type="ARBA" id="ARBA00023136"/>
    </source>
</evidence>
<dbReference type="PANTHER" id="PTHR11562:SF17">
    <property type="entry name" value="RE54080P-RELATED"/>
    <property type="match status" value="1"/>
</dbReference>
<keyword evidence="4 8" id="KW-0812">Transmembrane</keyword>
<dbReference type="Proteomes" id="UP000536685">
    <property type="component" value="Unassembled WGS sequence"/>
</dbReference>
<comment type="subcellular location">
    <subcellularLocation>
        <location evidence="1">Membrane</location>
        <topology evidence="1">Multi-pass membrane protein</topology>
    </subcellularLocation>
</comment>
<comment type="similarity">
    <text evidence="2">Belongs to the cation diffusion facilitator (CDF) transporter (TC 2.A.4) family. SLC30A subfamily.</text>
</comment>
<dbReference type="Pfam" id="PF01545">
    <property type="entry name" value="Cation_efflux"/>
    <property type="match status" value="1"/>
</dbReference>
<dbReference type="EMBL" id="JACHMJ010000001">
    <property type="protein sequence ID" value="MBB5842525.1"/>
    <property type="molecule type" value="Genomic_DNA"/>
</dbReference>
<evidence type="ECO:0000256" key="8">
    <source>
        <dbReference type="SAM" id="Phobius"/>
    </source>
</evidence>
<evidence type="ECO:0000256" key="1">
    <source>
        <dbReference type="ARBA" id="ARBA00004141"/>
    </source>
</evidence>
<feature type="transmembrane region" description="Helical" evidence="8">
    <location>
        <begin position="88"/>
        <end position="107"/>
    </location>
</feature>
<comment type="caution">
    <text evidence="11">The sequence shown here is derived from an EMBL/GenBank/DDBJ whole genome shotgun (WGS) entry which is preliminary data.</text>
</comment>
<keyword evidence="12" id="KW-1185">Reference proteome</keyword>
<dbReference type="SUPFAM" id="SSF160240">
    <property type="entry name" value="Cation efflux protein cytoplasmic domain-like"/>
    <property type="match status" value="1"/>
</dbReference>
<dbReference type="InterPro" id="IPR002524">
    <property type="entry name" value="Cation_efflux"/>
</dbReference>
<feature type="transmembrane region" description="Helical" evidence="8">
    <location>
        <begin position="160"/>
        <end position="184"/>
    </location>
</feature>
<gene>
    <name evidence="11" type="ORF">HD599_000848</name>
</gene>
<dbReference type="RefSeq" id="WP_184233936.1">
    <property type="nucleotide sequence ID" value="NZ_JACHMJ010000001.1"/>
</dbReference>
<evidence type="ECO:0000256" key="6">
    <source>
        <dbReference type="ARBA" id="ARBA00023065"/>
    </source>
</evidence>
<reference evidence="11 12" key="1">
    <citation type="submission" date="2020-08" db="EMBL/GenBank/DDBJ databases">
        <title>Sequencing the genomes of 1000 actinobacteria strains.</title>
        <authorList>
            <person name="Klenk H.-P."/>
        </authorList>
    </citation>
    <scope>NUCLEOTIDE SEQUENCE [LARGE SCALE GENOMIC DNA]</scope>
    <source>
        <strain evidence="11 12">DSM 105784</strain>
    </source>
</reference>